<evidence type="ECO:0000313" key="3">
    <source>
        <dbReference type="EMBL" id="RKP19032.1"/>
    </source>
</evidence>
<dbReference type="AlphaFoldDB" id="A0A075AN93"/>
<keyword evidence="1" id="KW-0732">Signal</keyword>
<evidence type="ECO:0000313" key="2">
    <source>
        <dbReference type="EMBL" id="EPZ31262.1"/>
    </source>
</evidence>
<reference evidence="5" key="2">
    <citation type="journal article" date="2018" name="Nat. Microbiol.">
        <title>Leveraging single-cell genomics to expand the fungal tree of life.</title>
        <authorList>
            <person name="Ahrendt S.R."/>
            <person name="Quandt C.A."/>
            <person name="Ciobanu D."/>
            <person name="Clum A."/>
            <person name="Salamov A."/>
            <person name="Andreopoulos B."/>
            <person name="Cheng J.F."/>
            <person name="Woyke T."/>
            <person name="Pelin A."/>
            <person name="Henrissat B."/>
            <person name="Reynolds N.K."/>
            <person name="Benny G.L."/>
            <person name="Smith M.E."/>
            <person name="James T.Y."/>
            <person name="Grigoriev I.V."/>
        </authorList>
    </citation>
    <scope>NUCLEOTIDE SEQUENCE [LARGE SCALE GENOMIC DNA]</scope>
    <source>
        <strain evidence="5">CSF55</strain>
    </source>
</reference>
<feature type="signal peptide" evidence="1">
    <location>
        <begin position="1"/>
        <end position="23"/>
    </location>
</feature>
<evidence type="ECO:0000313" key="4">
    <source>
        <dbReference type="Proteomes" id="UP000030755"/>
    </source>
</evidence>
<reference evidence="3" key="3">
    <citation type="submission" date="2018-08" db="EMBL/GenBank/DDBJ databases">
        <title>Leveraging single-cell genomics to expand the Fungal Tree of Life.</title>
        <authorList>
            <consortium name="DOE Joint Genome Institute"/>
            <person name="Ahrendt S.R."/>
            <person name="Quandt C.A."/>
            <person name="Ciobanu D."/>
            <person name="Clum A."/>
            <person name="Salamov A."/>
            <person name="Andreopoulos B."/>
            <person name="Cheng J.-F."/>
            <person name="Woyke T."/>
            <person name="Pelin A."/>
            <person name="Henrissat B."/>
            <person name="Reynolds N."/>
            <person name="Benny G.L."/>
            <person name="Smith M.E."/>
            <person name="James T.Y."/>
            <person name="Grigoriev I.V."/>
        </authorList>
    </citation>
    <scope>NUCLEOTIDE SEQUENCE</scope>
    <source>
        <strain evidence="3">CSF55</strain>
    </source>
</reference>
<feature type="chain" id="PRO_5040560104" description="ShKT domain-containing protein" evidence="1">
    <location>
        <begin position="24"/>
        <end position="226"/>
    </location>
</feature>
<keyword evidence="4" id="KW-1185">Reference proteome</keyword>
<dbReference type="Proteomes" id="UP000030755">
    <property type="component" value="Unassembled WGS sequence"/>
</dbReference>
<sequence>MKHSLQIQLSILCLSILFGNALALPNANFNACMVAFNACYSNCNNSNAASQTGFTECTKSCKLCDEAGANVNAAATPTVNPAPVQTPTQQTGKPLKDQTVENKSFQTVTPSEGAAITGIFNVAPHEDYSDFACKNDNDPAKPYKMFDVFPPNGVSFPAPGNKSLCGKKIIFTVSSPDNTRKQSFEGIIADLPTSSLDMTESLYQQLRAFTGTIDGNRIPAEVKIFQ</sequence>
<accession>A0A075AN93</accession>
<evidence type="ECO:0008006" key="6">
    <source>
        <dbReference type="Google" id="ProtNLM"/>
    </source>
</evidence>
<organism evidence="2 4">
    <name type="scientific">Rozella allomycis (strain CSF55)</name>
    <dbReference type="NCBI Taxonomy" id="988480"/>
    <lineage>
        <taxon>Eukaryota</taxon>
        <taxon>Fungi</taxon>
        <taxon>Fungi incertae sedis</taxon>
        <taxon>Cryptomycota</taxon>
        <taxon>Cryptomycota incertae sedis</taxon>
        <taxon>Rozella</taxon>
    </lineage>
</organism>
<proteinExistence type="predicted"/>
<reference evidence="2 4" key="1">
    <citation type="journal article" date="2013" name="Curr. Biol.">
        <title>Shared signatures of parasitism and phylogenomics unite Cryptomycota and microsporidia.</title>
        <authorList>
            <person name="James T.Y."/>
            <person name="Pelin A."/>
            <person name="Bonen L."/>
            <person name="Ahrendt S."/>
            <person name="Sain D."/>
            <person name="Corradi N."/>
            <person name="Stajich J.E."/>
        </authorList>
    </citation>
    <scope>NUCLEOTIDE SEQUENCE [LARGE SCALE GENOMIC DNA]</scope>
    <source>
        <strain evidence="2">CSF55</strain>
        <strain evidence="2">CSF55</strain>
    </source>
</reference>
<dbReference type="EMBL" id="KE561265">
    <property type="protein sequence ID" value="EPZ31262.1"/>
    <property type="molecule type" value="Genomic_DNA"/>
</dbReference>
<protein>
    <recommendedName>
        <fullName evidence="6">ShKT domain-containing protein</fullName>
    </recommendedName>
</protein>
<dbReference type="EMBL" id="ML005311">
    <property type="protein sequence ID" value="RKP19032.1"/>
    <property type="molecule type" value="Genomic_DNA"/>
</dbReference>
<dbReference type="HOGENOM" id="CLU_1225396_0_0_1"/>
<name>A0A075AN93_ROZAC</name>
<dbReference type="Proteomes" id="UP000281549">
    <property type="component" value="Unassembled WGS sequence"/>
</dbReference>
<evidence type="ECO:0000313" key="5">
    <source>
        <dbReference type="Proteomes" id="UP000281549"/>
    </source>
</evidence>
<gene>
    <name evidence="2" type="ORF">O9G_000907</name>
    <name evidence="3" type="ORF">ROZALSC1DRAFT_29329</name>
</gene>
<evidence type="ECO:0000256" key="1">
    <source>
        <dbReference type="SAM" id="SignalP"/>
    </source>
</evidence>